<name>A0ABX1NSC7_9RHOO</name>
<keyword evidence="1" id="KW-0732">Signal</keyword>
<sequence length="512" mass="55865">MATGTRRTLVALIAAGSTLLTACAGPPFRAAPRIDPHARCEALFARVDAVVAREGVGDASATRIRGFPHLRVDRLLASFRTEATGDAAVRFWAGRLARLDATARSAEIANLPPPARDALTAAIPQPHAGLAAALAQCHDELLAADLADPVRLAALRDAAVVPDDYSTVRRIAGLYPLTRIPFAAGVRVFERETAQVFALPLASLPVQGRLQHFAPPDEALPSRREQARQIREAAANPLGVPYVEGEALRVLALAHAPVLVVDVAGDDDLIGTPAWPPRGPARVDPSQPAVFYRAAHARVGGQVLLQLVYTAWFPARPPRGALDLLAGHLDGLVWRVTLAPDGEPLLFDSIHPCGCYHFFFPTPRARPRIAPASVDEWRFVPQALPRQAEPQRVVLRIAPRTHYLQRVHEQPSPVSTPSSRYALQADDVLRRLPLPHGESRSLYGPDGFVAGTERAERFLFWPMGIVNPGAMRQWGRHATAFVGRRHFDDPRLIDERFELLIDGEDFPPSNTR</sequence>
<organism evidence="2 3">
    <name type="scientific">Aromatoleum bremense</name>
    <dbReference type="NCBI Taxonomy" id="76115"/>
    <lineage>
        <taxon>Bacteria</taxon>
        <taxon>Pseudomonadati</taxon>
        <taxon>Pseudomonadota</taxon>
        <taxon>Betaproteobacteria</taxon>
        <taxon>Rhodocyclales</taxon>
        <taxon>Rhodocyclaceae</taxon>
        <taxon>Aromatoleum</taxon>
    </lineage>
</organism>
<keyword evidence="3" id="KW-1185">Reference proteome</keyword>
<evidence type="ECO:0000313" key="2">
    <source>
        <dbReference type="EMBL" id="NMG14869.1"/>
    </source>
</evidence>
<comment type="caution">
    <text evidence="2">The sequence shown here is derived from an EMBL/GenBank/DDBJ whole genome shotgun (WGS) entry which is preliminary data.</text>
</comment>
<dbReference type="RefSeq" id="WP_169201614.1">
    <property type="nucleotide sequence ID" value="NZ_CP059467.1"/>
</dbReference>
<accession>A0ABX1NSC7</accession>
<reference evidence="2 3" key="1">
    <citation type="submission" date="2019-12" db="EMBL/GenBank/DDBJ databases">
        <title>Comparative genomics gives insights into the taxonomy of the Azoarcus-Aromatoleum group and reveals separate origins of nif in the plant-associated Azoarcus and non-plant-associated Aromatoleum sub-groups.</title>
        <authorList>
            <person name="Lafos M."/>
            <person name="Maluk M."/>
            <person name="Batista M."/>
            <person name="Junghare M."/>
            <person name="Carmona M."/>
            <person name="Faoro H."/>
            <person name="Cruz L.M."/>
            <person name="Battistoni F."/>
            <person name="De Souza E."/>
            <person name="Pedrosa F."/>
            <person name="Chen W.-M."/>
            <person name="Poole P.S."/>
            <person name="Dixon R.A."/>
            <person name="James E.K."/>
        </authorList>
    </citation>
    <scope>NUCLEOTIDE SEQUENCE [LARGE SCALE GENOMIC DNA]</scope>
    <source>
        <strain evidence="2 3">PbN1</strain>
    </source>
</reference>
<proteinExistence type="predicted"/>
<gene>
    <name evidence="2" type="ORF">GPA24_04785</name>
</gene>
<dbReference type="Proteomes" id="UP000633943">
    <property type="component" value="Unassembled WGS sequence"/>
</dbReference>
<protein>
    <submittedName>
        <fullName evidence="2">Uncharacterized protein</fullName>
    </submittedName>
</protein>
<dbReference type="EMBL" id="WTVP01000008">
    <property type="protein sequence ID" value="NMG14869.1"/>
    <property type="molecule type" value="Genomic_DNA"/>
</dbReference>
<feature type="chain" id="PRO_5045696723" evidence="1">
    <location>
        <begin position="25"/>
        <end position="512"/>
    </location>
</feature>
<evidence type="ECO:0000313" key="3">
    <source>
        <dbReference type="Proteomes" id="UP000633943"/>
    </source>
</evidence>
<dbReference type="PROSITE" id="PS51257">
    <property type="entry name" value="PROKAR_LIPOPROTEIN"/>
    <property type="match status" value="1"/>
</dbReference>
<evidence type="ECO:0000256" key="1">
    <source>
        <dbReference type="SAM" id="SignalP"/>
    </source>
</evidence>
<feature type="signal peptide" evidence="1">
    <location>
        <begin position="1"/>
        <end position="24"/>
    </location>
</feature>